<dbReference type="Gene3D" id="3.40.630.30">
    <property type="match status" value="1"/>
</dbReference>
<dbReference type="SUPFAM" id="SSF55729">
    <property type="entry name" value="Acyl-CoA N-acyltransferases (Nat)"/>
    <property type="match status" value="1"/>
</dbReference>
<dbReference type="InterPro" id="IPR000182">
    <property type="entry name" value="GNAT_dom"/>
</dbReference>
<dbReference type="KEGG" id="llp:GH975_06885"/>
<accession>A0A5Q2QD80</accession>
<evidence type="ECO:0000313" key="2">
    <source>
        <dbReference type="EMBL" id="QGG80311.1"/>
    </source>
</evidence>
<dbReference type="AlphaFoldDB" id="A0A5Q2QD80"/>
<sequence length="206" mass="22649">MDLATGAAEFELLTSDQLTEVKSVLVDAYRSERTFQALFDSNRSGYEQRLRAFVREYCLQHMSERQAIVGARIEGRLVGAALLCEPGHQGALNASRRARIGLALTLGIRSAKRYLAYQDQLRAAMPKAQWCYLPLVGVLDDYRGAGVGSGLLNDVWQRVQRMQAADGIALGSGAATAAEFYRGLGFQPVGEMTFDGTLETLFYRAT</sequence>
<dbReference type="PANTHER" id="PTHR42791:SF1">
    <property type="entry name" value="N-ACETYLTRANSFERASE DOMAIN-CONTAINING PROTEIN"/>
    <property type="match status" value="1"/>
</dbReference>
<organism evidence="2 3">
    <name type="scientific">Litorivicinus lipolyticus</name>
    <dbReference type="NCBI Taxonomy" id="418701"/>
    <lineage>
        <taxon>Bacteria</taxon>
        <taxon>Pseudomonadati</taxon>
        <taxon>Pseudomonadota</taxon>
        <taxon>Gammaproteobacteria</taxon>
        <taxon>Oceanospirillales</taxon>
        <taxon>Litorivicinaceae</taxon>
        <taxon>Litorivicinus</taxon>
    </lineage>
</organism>
<reference evidence="2 3" key="1">
    <citation type="submission" date="2019-11" db="EMBL/GenBank/DDBJ databases">
        <authorList>
            <person name="Khan S.A."/>
            <person name="Jeon C.O."/>
            <person name="Chun B.H."/>
        </authorList>
    </citation>
    <scope>NUCLEOTIDE SEQUENCE [LARGE SCALE GENOMIC DNA]</scope>
    <source>
        <strain evidence="2 3">IMCC 1097</strain>
    </source>
</reference>
<evidence type="ECO:0000313" key="3">
    <source>
        <dbReference type="Proteomes" id="UP000388235"/>
    </source>
</evidence>
<feature type="domain" description="N-acetyltransferase" evidence="1">
    <location>
        <begin position="24"/>
        <end position="206"/>
    </location>
</feature>
<proteinExistence type="predicted"/>
<dbReference type="OrthoDB" id="9775804at2"/>
<evidence type="ECO:0000259" key="1">
    <source>
        <dbReference type="PROSITE" id="PS51186"/>
    </source>
</evidence>
<name>A0A5Q2QD80_9GAMM</name>
<dbReference type="Pfam" id="PF13508">
    <property type="entry name" value="Acetyltransf_7"/>
    <property type="match status" value="1"/>
</dbReference>
<dbReference type="PANTHER" id="PTHR42791">
    <property type="entry name" value="GNAT FAMILY ACETYLTRANSFERASE"/>
    <property type="match status" value="1"/>
</dbReference>
<keyword evidence="2" id="KW-0808">Transferase</keyword>
<dbReference type="RefSeq" id="WP_153713815.1">
    <property type="nucleotide sequence ID" value="NZ_CP045871.1"/>
</dbReference>
<gene>
    <name evidence="2" type="ORF">GH975_06885</name>
</gene>
<keyword evidence="3" id="KW-1185">Reference proteome</keyword>
<dbReference type="PROSITE" id="PS51186">
    <property type="entry name" value="GNAT"/>
    <property type="match status" value="1"/>
</dbReference>
<dbReference type="GO" id="GO:0016747">
    <property type="term" value="F:acyltransferase activity, transferring groups other than amino-acyl groups"/>
    <property type="evidence" value="ECO:0007669"/>
    <property type="project" value="InterPro"/>
</dbReference>
<dbReference type="InterPro" id="IPR052523">
    <property type="entry name" value="Trichothecene_AcTrans"/>
</dbReference>
<dbReference type="InterPro" id="IPR016181">
    <property type="entry name" value="Acyl_CoA_acyltransferase"/>
</dbReference>
<dbReference type="EMBL" id="CP045871">
    <property type="protein sequence ID" value="QGG80311.1"/>
    <property type="molecule type" value="Genomic_DNA"/>
</dbReference>
<protein>
    <submittedName>
        <fullName evidence="2">GNAT family N-acetyltransferase</fullName>
    </submittedName>
</protein>
<dbReference type="Proteomes" id="UP000388235">
    <property type="component" value="Chromosome"/>
</dbReference>